<dbReference type="InterPro" id="IPR029058">
    <property type="entry name" value="AB_hydrolase_fold"/>
</dbReference>
<evidence type="ECO:0000256" key="1">
    <source>
        <dbReference type="ARBA" id="ARBA00007169"/>
    </source>
</evidence>
<sequence length="252" mass="27689">MTVIDSEKVCVFIPFAGGSGLSFEALRRAVGAYMPVVGVTYKSRYQKDVTRAPDTVEAMANEVIALIDRLAVREVILFGYSLGAIVAYEVARRQHEFGPRLSKLVVAACRAPRIFSCAQVTLDGSEEEFIQTLSKFGAVPDFILQHSAAKHRMLPSLIKDFQAAALYRYVAGEPVEVPLTVLGGSDDPFAPVEDVMAWEEHSHNFAGVKLFEGNHFFLTRHVTAITKIITKPVGSIARLPVSSRYLDISART</sequence>
<comment type="similarity">
    <text evidence="1">Belongs to the thioesterase family.</text>
</comment>
<dbReference type="Pfam" id="PF00975">
    <property type="entry name" value="Thioesterase"/>
    <property type="match status" value="1"/>
</dbReference>
<accession>A0ABS0UWU0</accession>
<dbReference type="InterPro" id="IPR012223">
    <property type="entry name" value="TEII"/>
</dbReference>
<evidence type="ECO:0000313" key="3">
    <source>
        <dbReference type="EMBL" id="MBI6632509.1"/>
    </source>
</evidence>
<proteinExistence type="inferred from homology"/>
<evidence type="ECO:0000313" key="4">
    <source>
        <dbReference type="Proteomes" id="UP000607562"/>
    </source>
</evidence>
<gene>
    <name evidence="3" type="ORF">YA0871_07545</name>
</gene>
<dbReference type="InterPro" id="IPR001031">
    <property type="entry name" value="Thioesterase"/>
</dbReference>
<dbReference type="Proteomes" id="UP000607562">
    <property type="component" value="Unassembled WGS sequence"/>
</dbReference>
<keyword evidence="4" id="KW-1185">Reference proteome</keyword>
<name>A0ABS0UWU0_9PSED</name>
<protein>
    <submittedName>
        <fullName evidence="3">Thioesterase</fullName>
    </submittedName>
</protein>
<feature type="domain" description="Thioesterase" evidence="2">
    <location>
        <begin position="12"/>
        <end position="230"/>
    </location>
</feature>
<comment type="caution">
    <text evidence="3">The sequence shown here is derived from an EMBL/GenBank/DDBJ whole genome shotgun (WGS) entry which is preliminary data.</text>
</comment>
<dbReference type="RefSeq" id="WP_198707085.1">
    <property type="nucleotide sequence ID" value="NZ_JAEILM010000023.1"/>
</dbReference>
<dbReference type="PANTHER" id="PTHR11487:SF0">
    <property type="entry name" value="S-ACYL FATTY ACID SYNTHASE THIOESTERASE, MEDIUM CHAIN"/>
    <property type="match status" value="1"/>
</dbReference>
<dbReference type="PANTHER" id="PTHR11487">
    <property type="entry name" value="THIOESTERASE"/>
    <property type="match status" value="1"/>
</dbReference>
<evidence type="ECO:0000259" key="2">
    <source>
        <dbReference type="Pfam" id="PF00975"/>
    </source>
</evidence>
<dbReference type="SUPFAM" id="SSF53474">
    <property type="entry name" value="alpha/beta-Hydrolases"/>
    <property type="match status" value="1"/>
</dbReference>
<dbReference type="EMBL" id="JAEILM010000023">
    <property type="protein sequence ID" value="MBI6632509.1"/>
    <property type="molecule type" value="Genomic_DNA"/>
</dbReference>
<reference evidence="3 4" key="1">
    <citation type="submission" date="2020-12" db="EMBL/GenBank/DDBJ databases">
        <title>Comparative genomic insights into the epidemiology and virulence of plant pathogenic Pseudomonads from Turkey.</title>
        <authorList>
            <person name="Dillon M."/>
            <person name="Ruiz-Bedoya T."/>
            <person name="Bendalovic-Torma C."/>
            <person name="Guttman K.M."/>
            <person name="Kwak H."/>
            <person name="Middleton M.A."/>
            <person name="Wang P.W."/>
            <person name="Horuz S."/>
            <person name="Aysan Y."/>
            <person name="Guttman D.S."/>
        </authorList>
    </citation>
    <scope>NUCLEOTIDE SEQUENCE [LARGE SCALE GENOMIC DNA]</scope>
    <source>
        <strain evidence="3 4">Marul_2_1</strain>
    </source>
</reference>
<organism evidence="3 4">
    <name type="scientific">Pseudomonas paralactis</name>
    <dbReference type="NCBI Taxonomy" id="1615673"/>
    <lineage>
        <taxon>Bacteria</taxon>
        <taxon>Pseudomonadati</taxon>
        <taxon>Pseudomonadota</taxon>
        <taxon>Gammaproteobacteria</taxon>
        <taxon>Pseudomonadales</taxon>
        <taxon>Pseudomonadaceae</taxon>
        <taxon>Pseudomonas</taxon>
    </lineage>
</organism>
<dbReference type="Gene3D" id="3.40.50.1820">
    <property type="entry name" value="alpha/beta hydrolase"/>
    <property type="match status" value="1"/>
</dbReference>